<dbReference type="RefSeq" id="WP_145690961.1">
    <property type="nucleotide sequence ID" value="NZ_VLJT01000008.1"/>
</dbReference>
<accession>A0A562EPK2</accession>
<comment type="caution">
    <text evidence="2">The sequence shown here is derived from an EMBL/GenBank/DDBJ whole genome shotgun (WGS) entry which is preliminary data.</text>
</comment>
<keyword evidence="1" id="KW-1133">Transmembrane helix</keyword>
<dbReference type="Proteomes" id="UP000317573">
    <property type="component" value="Unassembled WGS sequence"/>
</dbReference>
<keyword evidence="1" id="KW-0812">Transmembrane</keyword>
<reference evidence="2 3" key="1">
    <citation type="submission" date="2019-07" db="EMBL/GenBank/DDBJ databases">
        <title>Genome sequencing of lignin-degrading bacterial isolates.</title>
        <authorList>
            <person name="Gladden J."/>
        </authorList>
    </citation>
    <scope>NUCLEOTIDE SEQUENCE [LARGE SCALE GENOMIC DNA]</scope>
    <source>
        <strain evidence="2 3">J45</strain>
    </source>
</reference>
<proteinExistence type="predicted"/>
<dbReference type="InterPro" id="IPR049790">
    <property type="entry name" value="Rv3655c/TadE"/>
</dbReference>
<evidence type="ECO:0008006" key="4">
    <source>
        <dbReference type="Google" id="ProtNLM"/>
    </source>
</evidence>
<dbReference type="NCBIfam" id="NF041390">
    <property type="entry name" value="TadE_Rv3655c"/>
    <property type="match status" value="1"/>
</dbReference>
<name>A0A562EPK2_RHORH</name>
<dbReference type="EMBL" id="VLJT01000008">
    <property type="protein sequence ID" value="TWH23681.1"/>
    <property type="molecule type" value="Genomic_DNA"/>
</dbReference>
<sequence>MRKVLGRRWLRDFVREDEGGVTVEAALAVASLVTVLVLCLGAVLGIAYQVRCHDAAREAARLAARGDQARAVDVATRVAPPDARVAVREEMDLIVAVVTAESPLLPLLTLTAEAVAVREPEGTR</sequence>
<feature type="transmembrane region" description="Helical" evidence="1">
    <location>
        <begin position="21"/>
        <end position="48"/>
    </location>
</feature>
<protein>
    <recommendedName>
        <fullName evidence="4">TadE-like protein</fullName>
    </recommendedName>
</protein>
<gene>
    <name evidence="2" type="ORF">L618_001100000150</name>
</gene>
<dbReference type="AlphaFoldDB" id="A0A562EPK2"/>
<organism evidence="2 3">
    <name type="scientific">Rhodococcus rhodochrous J45</name>
    <dbReference type="NCBI Taxonomy" id="935266"/>
    <lineage>
        <taxon>Bacteria</taxon>
        <taxon>Bacillati</taxon>
        <taxon>Actinomycetota</taxon>
        <taxon>Actinomycetes</taxon>
        <taxon>Mycobacteriales</taxon>
        <taxon>Nocardiaceae</taxon>
        <taxon>Rhodococcus</taxon>
    </lineage>
</organism>
<evidence type="ECO:0000313" key="3">
    <source>
        <dbReference type="Proteomes" id="UP000317573"/>
    </source>
</evidence>
<evidence type="ECO:0000313" key="2">
    <source>
        <dbReference type="EMBL" id="TWH23681.1"/>
    </source>
</evidence>
<keyword evidence="1" id="KW-0472">Membrane</keyword>
<evidence type="ECO:0000256" key="1">
    <source>
        <dbReference type="SAM" id="Phobius"/>
    </source>
</evidence>